<gene>
    <name evidence="2" type="ORF">Aru02nite_00970</name>
</gene>
<protein>
    <recommendedName>
        <fullName evidence="1">DUF4097 domain-containing protein</fullName>
    </recommendedName>
</protein>
<dbReference type="Pfam" id="PF13349">
    <property type="entry name" value="DUF4097"/>
    <property type="match status" value="1"/>
</dbReference>
<accession>A0A8J3J4D4</accession>
<evidence type="ECO:0000313" key="3">
    <source>
        <dbReference type="Proteomes" id="UP000612808"/>
    </source>
</evidence>
<reference evidence="2" key="1">
    <citation type="submission" date="2021-01" db="EMBL/GenBank/DDBJ databases">
        <title>Whole genome shotgun sequence of Actinocatenispora rupis NBRC 107355.</title>
        <authorList>
            <person name="Komaki H."/>
            <person name="Tamura T."/>
        </authorList>
    </citation>
    <scope>NUCLEOTIDE SEQUENCE</scope>
    <source>
        <strain evidence="2">NBRC 107355</strain>
    </source>
</reference>
<name>A0A8J3J4D4_9ACTN</name>
<dbReference type="InterPro" id="IPR025164">
    <property type="entry name" value="Toastrack_DUF4097"/>
</dbReference>
<keyword evidence="3" id="KW-1185">Reference proteome</keyword>
<sequence>MYEFPCDTPVTAAVRISAGRCDLVAEPRDTVTVEVEPLNGSDERAVQAAADTTVTMSGDKLLVRTPETSGVGWLFGRRMAKLRITVHVPTDSAADFESASADMAATGQLSRLSINNASGDITVERVTGDVTMNTASGDIRVGYVGGTLKAKSASGDVTADRVDGDVQHHSASGDTMLGETHGAVRVHSASGDLSIGAAAAGTVRASTASGDVRVGVPAGTGVWLDLNTASGSTTSDLAVHAGHPLAGHNLELRISTASGDIEVHRVPALA</sequence>
<dbReference type="RefSeq" id="WP_203653971.1">
    <property type="nucleotide sequence ID" value="NZ_BAAAZM010000016.1"/>
</dbReference>
<comment type="caution">
    <text evidence="2">The sequence shown here is derived from an EMBL/GenBank/DDBJ whole genome shotgun (WGS) entry which is preliminary data.</text>
</comment>
<evidence type="ECO:0000313" key="2">
    <source>
        <dbReference type="EMBL" id="GID09208.1"/>
    </source>
</evidence>
<organism evidence="2 3">
    <name type="scientific">Actinocatenispora rupis</name>
    <dbReference type="NCBI Taxonomy" id="519421"/>
    <lineage>
        <taxon>Bacteria</taxon>
        <taxon>Bacillati</taxon>
        <taxon>Actinomycetota</taxon>
        <taxon>Actinomycetes</taxon>
        <taxon>Micromonosporales</taxon>
        <taxon>Micromonosporaceae</taxon>
        <taxon>Actinocatenispora</taxon>
    </lineage>
</organism>
<evidence type="ECO:0000259" key="1">
    <source>
        <dbReference type="Pfam" id="PF13349"/>
    </source>
</evidence>
<feature type="domain" description="DUF4097" evidence="1">
    <location>
        <begin position="50"/>
        <end position="263"/>
    </location>
</feature>
<dbReference type="EMBL" id="BOMB01000001">
    <property type="protein sequence ID" value="GID09208.1"/>
    <property type="molecule type" value="Genomic_DNA"/>
</dbReference>
<dbReference type="Proteomes" id="UP000612808">
    <property type="component" value="Unassembled WGS sequence"/>
</dbReference>
<dbReference type="AlphaFoldDB" id="A0A8J3J4D4"/>
<proteinExistence type="predicted"/>